<dbReference type="GeneID" id="78123431"/>
<keyword evidence="3 5" id="KW-1133">Transmembrane helix</keyword>
<keyword evidence="4 5" id="KW-0472">Membrane</keyword>
<gene>
    <name evidence="7" type="ORF">SAMN05444486_101630</name>
</gene>
<feature type="transmembrane region" description="Helical" evidence="5">
    <location>
        <begin position="35"/>
        <end position="51"/>
    </location>
</feature>
<dbReference type="InterPro" id="IPR009915">
    <property type="entry name" value="NnrU_dom"/>
</dbReference>
<sequence>MLILILGVALWAGAHLFKRLAPARRAGLGDKGKGLVSAALVVAIVLMVIGYRTADSAVLWGRSPALVGINNLLMLLAFYIYAASVRGTRITRWIRHAQLTAVLVWSTAHLLVNGDTPSFVLFGGLAVWSVVQMLVINRGEGPRAPYVAPAMKSEVLAGVISVVAFSLVAAIHLWLGYNPFG</sequence>
<evidence type="ECO:0000313" key="8">
    <source>
        <dbReference type="Proteomes" id="UP000199026"/>
    </source>
</evidence>
<dbReference type="OrthoDB" id="5293641at2"/>
<dbReference type="GO" id="GO:0016020">
    <property type="term" value="C:membrane"/>
    <property type="evidence" value="ECO:0007669"/>
    <property type="project" value="UniProtKB-SubCell"/>
</dbReference>
<organism evidence="7 8">
    <name type="scientific">Lentibacter algarum</name>
    <dbReference type="NCBI Taxonomy" id="576131"/>
    <lineage>
        <taxon>Bacteria</taxon>
        <taxon>Pseudomonadati</taxon>
        <taxon>Pseudomonadota</taxon>
        <taxon>Alphaproteobacteria</taxon>
        <taxon>Rhodobacterales</taxon>
        <taxon>Roseobacteraceae</taxon>
        <taxon>Lentibacter</taxon>
    </lineage>
</organism>
<comment type="subcellular location">
    <subcellularLocation>
        <location evidence="1">Membrane</location>
        <topology evidence="1">Multi-pass membrane protein</topology>
    </subcellularLocation>
</comment>
<evidence type="ECO:0000256" key="2">
    <source>
        <dbReference type="ARBA" id="ARBA00022692"/>
    </source>
</evidence>
<feature type="domain" description="NnrU" evidence="6">
    <location>
        <begin position="3"/>
        <end position="178"/>
    </location>
</feature>
<proteinExistence type="predicted"/>
<evidence type="ECO:0000256" key="3">
    <source>
        <dbReference type="ARBA" id="ARBA00022989"/>
    </source>
</evidence>
<accession>A0A1H3HS32</accession>
<feature type="transmembrane region" description="Helical" evidence="5">
    <location>
        <begin position="63"/>
        <end position="81"/>
    </location>
</feature>
<dbReference type="Proteomes" id="UP000199026">
    <property type="component" value="Unassembled WGS sequence"/>
</dbReference>
<dbReference type="EMBL" id="FNPR01000001">
    <property type="protein sequence ID" value="SDY18341.1"/>
    <property type="molecule type" value="Genomic_DNA"/>
</dbReference>
<reference evidence="7 8" key="1">
    <citation type="submission" date="2016-10" db="EMBL/GenBank/DDBJ databases">
        <authorList>
            <person name="de Groot N.N."/>
        </authorList>
    </citation>
    <scope>NUCLEOTIDE SEQUENCE [LARGE SCALE GENOMIC DNA]</scope>
    <source>
        <strain evidence="7 8">DSM 24677</strain>
    </source>
</reference>
<evidence type="ECO:0000256" key="4">
    <source>
        <dbReference type="ARBA" id="ARBA00023136"/>
    </source>
</evidence>
<feature type="transmembrane region" description="Helical" evidence="5">
    <location>
        <begin position="156"/>
        <end position="177"/>
    </location>
</feature>
<keyword evidence="2 5" id="KW-0812">Transmembrane</keyword>
<dbReference type="AlphaFoldDB" id="A0A1H3HS32"/>
<protein>
    <submittedName>
        <fullName evidence="7">Uncharacterized membrane protein</fullName>
    </submittedName>
</protein>
<evidence type="ECO:0000256" key="5">
    <source>
        <dbReference type="SAM" id="Phobius"/>
    </source>
</evidence>
<keyword evidence="8" id="KW-1185">Reference proteome</keyword>
<name>A0A1H3HS32_9RHOB</name>
<dbReference type="Pfam" id="PF07298">
    <property type="entry name" value="NnrU"/>
    <property type="match status" value="1"/>
</dbReference>
<feature type="transmembrane region" description="Helical" evidence="5">
    <location>
        <begin position="119"/>
        <end position="136"/>
    </location>
</feature>
<dbReference type="RefSeq" id="WP_089887756.1">
    <property type="nucleotide sequence ID" value="NZ_CALJFH010000007.1"/>
</dbReference>
<evidence type="ECO:0000256" key="1">
    <source>
        <dbReference type="ARBA" id="ARBA00004141"/>
    </source>
</evidence>
<evidence type="ECO:0000259" key="6">
    <source>
        <dbReference type="Pfam" id="PF07298"/>
    </source>
</evidence>
<evidence type="ECO:0000313" key="7">
    <source>
        <dbReference type="EMBL" id="SDY18341.1"/>
    </source>
</evidence>
<dbReference type="STRING" id="576131.SAMN05444486_101630"/>